<accession>A6GFH7</accession>
<keyword evidence="2" id="KW-1185">Reference proteome</keyword>
<comment type="caution">
    <text evidence="1">The sequence shown here is derived from an EMBL/GenBank/DDBJ whole genome shotgun (WGS) entry which is preliminary data.</text>
</comment>
<dbReference type="Proteomes" id="UP000005801">
    <property type="component" value="Unassembled WGS sequence"/>
</dbReference>
<proteinExistence type="predicted"/>
<dbReference type="EMBL" id="ABCS01000093">
    <property type="protein sequence ID" value="EDM75404.1"/>
    <property type="molecule type" value="Genomic_DNA"/>
</dbReference>
<evidence type="ECO:0000313" key="1">
    <source>
        <dbReference type="EMBL" id="EDM75404.1"/>
    </source>
</evidence>
<dbReference type="STRING" id="391625.PPSIR1_10375"/>
<evidence type="ECO:0000313" key="2">
    <source>
        <dbReference type="Proteomes" id="UP000005801"/>
    </source>
</evidence>
<dbReference type="RefSeq" id="WP_006975467.1">
    <property type="nucleotide sequence ID" value="NZ_ABCS01000093.1"/>
</dbReference>
<protein>
    <submittedName>
        <fullName evidence="1">Uncharacterized protein</fullName>
    </submittedName>
</protein>
<sequence length="86" mass="9581">MTPKNSAPFSCHDAVPAAPAPALIYQLPMPDAPSEDEVHIELRQRLDRMDDSEYATVHHAEVERRLQLAVRAAEEQLPEDPAPPTE</sequence>
<organism evidence="1 2">
    <name type="scientific">Plesiocystis pacifica SIR-1</name>
    <dbReference type="NCBI Taxonomy" id="391625"/>
    <lineage>
        <taxon>Bacteria</taxon>
        <taxon>Pseudomonadati</taxon>
        <taxon>Myxococcota</taxon>
        <taxon>Polyangia</taxon>
        <taxon>Nannocystales</taxon>
        <taxon>Nannocystaceae</taxon>
        <taxon>Plesiocystis</taxon>
    </lineage>
</organism>
<reference evidence="1 2" key="1">
    <citation type="submission" date="2007-06" db="EMBL/GenBank/DDBJ databases">
        <authorList>
            <person name="Shimkets L."/>
            <person name="Ferriera S."/>
            <person name="Johnson J."/>
            <person name="Kravitz S."/>
            <person name="Beeson K."/>
            <person name="Sutton G."/>
            <person name="Rogers Y.-H."/>
            <person name="Friedman R."/>
            <person name="Frazier M."/>
            <person name="Venter J.C."/>
        </authorList>
    </citation>
    <scope>NUCLEOTIDE SEQUENCE [LARGE SCALE GENOMIC DNA]</scope>
    <source>
        <strain evidence="1 2">SIR-1</strain>
    </source>
</reference>
<name>A6GFH7_9BACT</name>
<gene>
    <name evidence="1" type="ORF">PPSIR1_10375</name>
</gene>
<dbReference type="AlphaFoldDB" id="A6GFH7"/>